<sequence>SLADKIRIRPAIVPAPVATASSPSTRPGKLHTVVSMPGNIDSETTKKTMAKLINPSKDNIIITKCQPLPNGKVRVAFGNPQSQQKFIAATKESKQLTCEPPRSTNALIYLKGIPKAVSLERIHRTIVQFNPSISNIITKEQSSPEDAIKLVFKRNNRKDHLINCGLSVLPPIRDHIMTQTNGRVLVEFDQIHVEDCSPLKQCFNCHLFHHYAKDCKVSQSVCTHCAQQHLFQECPNRNLPPTCANCSRAGASVVNHTSFSPECPVLLKMQRRMFDQKHSK</sequence>
<keyword evidence="2" id="KW-1185">Reference proteome</keyword>
<reference evidence="1 2" key="1">
    <citation type="submission" date="2017-03" db="EMBL/GenBank/DDBJ databases">
        <title>Genome Survey of Euroglyphus maynei.</title>
        <authorList>
            <person name="Arlian L.G."/>
            <person name="Morgan M.S."/>
            <person name="Rider S.D."/>
        </authorList>
    </citation>
    <scope>NUCLEOTIDE SEQUENCE [LARGE SCALE GENOMIC DNA]</scope>
    <source>
        <strain evidence="1">Arlian Lab</strain>
        <tissue evidence="1">Whole body</tissue>
    </source>
</reference>
<organism evidence="1 2">
    <name type="scientific">Euroglyphus maynei</name>
    <name type="common">Mayne's house dust mite</name>
    <dbReference type="NCBI Taxonomy" id="6958"/>
    <lineage>
        <taxon>Eukaryota</taxon>
        <taxon>Metazoa</taxon>
        <taxon>Ecdysozoa</taxon>
        <taxon>Arthropoda</taxon>
        <taxon>Chelicerata</taxon>
        <taxon>Arachnida</taxon>
        <taxon>Acari</taxon>
        <taxon>Acariformes</taxon>
        <taxon>Sarcoptiformes</taxon>
        <taxon>Astigmata</taxon>
        <taxon>Psoroptidia</taxon>
        <taxon>Analgoidea</taxon>
        <taxon>Pyroglyphidae</taxon>
        <taxon>Pyroglyphinae</taxon>
        <taxon>Euroglyphus</taxon>
    </lineage>
</organism>
<protein>
    <recommendedName>
        <fullName evidence="3">CCHC-type domain-containing protein</fullName>
    </recommendedName>
</protein>
<dbReference type="OrthoDB" id="6437361at2759"/>
<accession>A0A1Y3B2W8</accession>
<name>A0A1Y3B2W8_EURMA</name>
<evidence type="ECO:0000313" key="1">
    <source>
        <dbReference type="EMBL" id="OTF74318.1"/>
    </source>
</evidence>
<proteinExistence type="predicted"/>
<evidence type="ECO:0008006" key="3">
    <source>
        <dbReference type="Google" id="ProtNLM"/>
    </source>
</evidence>
<feature type="non-terminal residue" evidence="1">
    <location>
        <position position="1"/>
    </location>
</feature>
<gene>
    <name evidence="1" type="ORF">BLA29_008446</name>
</gene>
<dbReference type="EMBL" id="MUJZ01047664">
    <property type="protein sequence ID" value="OTF74318.1"/>
    <property type="molecule type" value="Genomic_DNA"/>
</dbReference>
<comment type="caution">
    <text evidence="1">The sequence shown here is derived from an EMBL/GenBank/DDBJ whole genome shotgun (WGS) entry which is preliminary data.</text>
</comment>
<dbReference type="Proteomes" id="UP000194236">
    <property type="component" value="Unassembled WGS sequence"/>
</dbReference>
<evidence type="ECO:0000313" key="2">
    <source>
        <dbReference type="Proteomes" id="UP000194236"/>
    </source>
</evidence>
<dbReference type="AlphaFoldDB" id="A0A1Y3B2W8"/>